<name>A0A6G1JU12_9PLEO</name>
<sequence length="394" mass="44613">MCPPGVDQTFRSAQCWQLIAPRIEQSCSLTANNNLWDSTIQSCIFNPKGLFGAWMKLARPVRPSGTTMAAVLPSTYVPAVRPNHPSLGFDKLPVELILEILEESGLSKSDVLALAFAFPSTRPIIVSYIHTSYAKMAAPWAGTPMACIGNYTTDLPSSFMTDTELAAKFETWAAWTPPQYQPTGRGFGGSRRGLPPARRFFWDCTNYSKPSNSQIEEQEWQMALMRLREQSMDPIDPTTSVHEDMEYFRQQISCPEMFPRGNEWVLRNLTTKEYYVPQAFPETARNSSKIYYDAHQSDTITFTKPVVLGFDDVLLLRTCWTSTFNDAHNLQESVRKGSWAGHCFDIVTKEVFDREGSDEWRDASTELLEEARSNWDSLTGRNIVSDESEDTDEE</sequence>
<reference evidence="1" key="1">
    <citation type="journal article" date="2020" name="Stud. Mycol.">
        <title>101 Dothideomycetes genomes: a test case for predicting lifestyles and emergence of pathogens.</title>
        <authorList>
            <person name="Haridas S."/>
            <person name="Albert R."/>
            <person name="Binder M."/>
            <person name="Bloem J."/>
            <person name="Labutti K."/>
            <person name="Salamov A."/>
            <person name="Andreopoulos B."/>
            <person name="Baker S."/>
            <person name="Barry K."/>
            <person name="Bills G."/>
            <person name="Bluhm B."/>
            <person name="Cannon C."/>
            <person name="Castanera R."/>
            <person name="Culley D."/>
            <person name="Daum C."/>
            <person name="Ezra D."/>
            <person name="Gonzalez J."/>
            <person name="Henrissat B."/>
            <person name="Kuo A."/>
            <person name="Liang C."/>
            <person name="Lipzen A."/>
            <person name="Lutzoni F."/>
            <person name="Magnuson J."/>
            <person name="Mondo S."/>
            <person name="Nolan M."/>
            <person name="Ohm R."/>
            <person name="Pangilinan J."/>
            <person name="Park H.-J."/>
            <person name="Ramirez L."/>
            <person name="Alfaro M."/>
            <person name="Sun H."/>
            <person name="Tritt A."/>
            <person name="Yoshinaga Y."/>
            <person name="Zwiers L.-H."/>
            <person name="Turgeon B."/>
            <person name="Goodwin S."/>
            <person name="Spatafora J."/>
            <person name="Crous P."/>
            <person name="Grigoriev I."/>
        </authorList>
    </citation>
    <scope>NUCLEOTIDE SEQUENCE</scope>
    <source>
        <strain evidence="1">CBS 279.74</strain>
    </source>
</reference>
<dbReference type="OrthoDB" id="3800504at2759"/>
<evidence type="ECO:0000313" key="2">
    <source>
        <dbReference type="Proteomes" id="UP000799428"/>
    </source>
</evidence>
<dbReference type="Proteomes" id="UP000799428">
    <property type="component" value="Unassembled WGS sequence"/>
</dbReference>
<protein>
    <submittedName>
        <fullName evidence="1">Uncharacterized protein</fullName>
    </submittedName>
</protein>
<organism evidence="1 2">
    <name type="scientific">Pleomassaria siparia CBS 279.74</name>
    <dbReference type="NCBI Taxonomy" id="1314801"/>
    <lineage>
        <taxon>Eukaryota</taxon>
        <taxon>Fungi</taxon>
        <taxon>Dikarya</taxon>
        <taxon>Ascomycota</taxon>
        <taxon>Pezizomycotina</taxon>
        <taxon>Dothideomycetes</taxon>
        <taxon>Pleosporomycetidae</taxon>
        <taxon>Pleosporales</taxon>
        <taxon>Pleomassariaceae</taxon>
        <taxon>Pleomassaria</taxon>
    </lineage>
</organism>
<gene>
    <name evidence="1" type="ORF">K504DRAFT_463387</name>
</gene>
<proteinExistence type="predicted"/>
<evidence type="ECO:0000313" key="1">
    <source>
        <dbReference type="EMBL" id="KAF2703657.1"/>
    </source>
</evidence>
<keyword evidence="2" id="KW-1185">Reference proteome</keyword>
<accession>A0A6G1JU12</accession>
<dbReference type="AlphaFoldDB" id="A0A6G1JU12"/>
<dbReference type="EMBL" id="MU005786">
    <property type="protein sequence ID" value="KAF2703657.1"/>
    <property type="molecule type" value="Genomic_DNA"/>
</dbReference>